<feature type="compositionally biased region" description="Polar residues" evidence="1">
    <location>
        <begin position="80"/>
        <end position="90"/>
    </location>
</feature>
<dbReference type="EMBL" id="KN834942">
    <property type="protein sequence ID" value="KIK50002.1"/>
    <property type="molecule type" value="Genomic_DNA"/>
</dbReference>
<dbReference type="Proteomes" id="UP000053593">
    <property type="component" value="Unassembled WGS sequence"/>
</dbReference>
<dbReference type="InterPro" id="IPR046521">
    <property type="entry name" value="DUF6698"/>
</dbReference>
<protein>
    <submittedName>
        <fullName evidence="2">Uncharacterized protein</fullName>
    </submittedName>
</protein>
<dbReference type="HOGENOM" id="CLU_2109315_0_0_1"/>
<feature type="region of interest" description="Disordered" evidence="1">
    <location>
        <begin position="62"/>
        <end position="115"/>
    </location>
</feature>
<reference evidence="2 3" key="1">
    <citation type="submission" date="2014-04" db="EMBL/GenBank/DDBJ databases">
        <title>Evolutionary Origins and Diversification of the Mycorrhizal Mutualists.</title>
        <authorList>
            <consortium name="DOE Joint Genome Institute"/>
            <consortium name="Mycorrhizal Genomics Consortium"/>
            <person name="Kohler A."/>
            <person name="Kuo A."/>
            <person name="Nagy L.G."/>
            <person name="Floudas D."/>
            <person name="Copeland A."/>
            <person name="Barry K.W."/>
            <person name="Cichocki N."/>
            <person name="Veneault-Fourrey C."/>
            <person name="LaButti K."/>
            <person name="Lindquist E.A."/>
            <person name="Lipzen A."/>
            <person name="Lundell T."/>
            <person name="Morin E."/>
            <person name="Murat C."/>
            <person name="Riley R."/>
            <person name="Ohm R."/>
            <person name="Sun H."/>
            <person name="Tunlid A."/>
            <person name="Henrissat B."/>
            <person name="Grigoriev I.V."/>
            <person name="Hibbett D.S."/>
            <person name="Martin F."/>
        </authorList>
    </citation>
    <scope>NUCLEOTIDE SEQUENCE [LARGE SCALE GENOMIC DNA]</scope>
    <source>
        <strain evidence="2 3">FD-317 M1</strain>
    </source>
</reference>
<feature type="compositionally biased region" description="Basic and acidic residues" evidence="1">
    <location>
        <begin position="95"/>
        <end position="104"/>
    </location>
</feature>
<organism evidence="2 3">
    <name type="scientific">Collybiopsis luxurians FD-317 M1</name>
    <dbReference type="NCBI Taxonomy" id="944289"/>
    <lineage>
        <taxon>Eukaryota</taxon>
        <taxon>Fungi</taxon>
        <taxon>Dikarya</taxon>
        <taxon>Basidiomycota</taxon>
        <taxon>Agaricomycotina</taxon>
        <taxon>Agaricomycetes</taxon>
        <taxon>Agaricomycetidae</taxon>
        <taxon>Agaricales</taxon>
        <taxon>Marasmiineae</taxon>
        <taxon>Omphalotaceae</taxon>
        <taxon>Collybiopsis</taxon>
        <taxon>Collybiopsis luxurians</taxon>
    </lineage>
</organism>
<evidence type="ECO:0000256" key="1">
    <source>
        <dbReference type="SAM" id="MobiDB-lite"/>
    </source>
</evidence>
<dbReference type="AlphaFoldDB" id="A0A0D0BWY8"/>
<proteinExistence type="predicted"/>
<dbReference type="Pfam" id="PF20414">
    <property type="entry name" value="DUF6698"/>
    <property type="match status" value="1"/>
</dbReference>
<evidence type="ECO:0000313" key="2">
    <source>
        <dbReference type="EMBL" id="KIK50002.1"/>
    </source>
</evidence>
<sequence>MGFSEAWIGEAARGWEMRRCKDDSHFNYDAFYSEIVDFFESDPKDECVTDVLEHWNEITFKNPRGRDATSAEQVDESGQDPESTKSTSELIQEAQEARKAERLAKAAAAKAKAPH</sequence>
<gene>
    <name evidence="2" type="ORF">GYMLUDRAFT_253356</name>
</gene>
<feature type="compositionally biased region" description="Low complexity" evidence="1">
    <location>
        <begin position="105"/>
        <end position="115"/>
    </location>
</feature>
<keyword evidence="3" id="KW-1185">Reference proteome</keyword>
<name>A0A0D0BWY8_9AGAR</name>
<accession>A0A0D0BWY8</accession>
<evidence type="ECO:0000313" key="3">
    <source>
        <dbReference type="Proteomes" id="UP000053593"/>
    </source>
</evidence>